<dbReference type="PANTHER" id="PTHR42780">
    <property type="entry name" value="SOLEUCYL-TRNA SYNTHETASE"/>
    <property type="match status" value="1"/>
</dbReference>
<dbReference type="SMART" id="SM00855">
    <property type="entry name" value="PGAM"/>
    <property type="match status" value="1"/>
</dbReference>
<proteinExistence type="predicted"/>
<evidence type="ECO:0000256" key="7">
    <source>
        <dbReference type="PIRSR" id="PIRSR613078-2"/>
    </source>
</evidence>
<dbReference type="GO" id="GO:0002161">
    <property type="term" value="F:aminoacyl-tRNA deacylase activity"/>
    <property type="evidence" value="ECO:0007669"/>
    <property type="project" value="InterPro"/>
</dbReference>
<accession>A0A2M6W116</accession>
<dbReference type="Gene3D" id="3.90.740.10">
    <property type="entry name" value="Valyl/Leucyl/Isoleucyl-tRNA synthetase, editing domain"/>
    <property type="match status" value="1"/>
</dbReference>
<evidence type="ECO:0000256" key="4">
    <source>
        <dbReference type="ARBA" id="ARBA00022917"/>
    </source>
</evidence>
<dbReference type="InterPro" id="IPR013078">
    <property type="entry name" value="His_Pase_superF_clade-1"/>
</dbReference>
<organism evidence="9 10">
    <name type="scientific">Candidatus Magasanikbacteria bacterium CG10_big_fil_rev_8_21_14_0_10_43_6</name>
    <dbReference type="NCBI Taxonomy" id="1974650"/>
    <lineage>
        <taxon>Bacteria</taxon>
        <taxon>Candidatus Magasanikiibacteriota</taxon>
    </lineage>
</organism>
<evidence type="ECO:0000256" key="1">
    <source>
        <dbReference type="ARBA" id="ARBA00022598"/>
    </source>
</evidence>
<sequence>MYGVDDYEFGKKIGLPAVHTVDEAGKFLDIVKPFFGMDVREEETAREIIGTIKAAGRLFKTQKFKHDYPFCWRCDSRLLYYGRKSWWIGMSQLRDDLLKSNSTINWVPENIKEGRFGEWLREVKDWAFSRARYWGTPLPIWKCEDCDVVSFIGSVAELTEKMQQTKNTYILMRHGEAESNVSGVISSDIQTDNIVLTEKGKAQTIDACHRLSAEHQDIDMIITSDFPRTKETAALLAGCNHNITVECDERLGEYNVGEFNGKDVDTFAHEFPRERRFTEAPKGGETIVDIRRRMLQVIKDLEKVHNGKKIVLISHATPLWALKTAMEGLSIEQSLAAINAPGDHSGAYFPNADTQILSSKKLPVDADTFLDLHRPFIDEIILECEKCHKGMRRVPELADV</sequence>
<evidence type="ECO:0000313" key="10">
    <source>
        <dbReference type="Proteomes" id="UP000229362"/>
    </source>
</evidence>
<evidence type="ECO:0000256" key="5">
    <source>
        <dbReference type="ARBA" id="ARBA00023146"/>
    </source>
</evidence>
<dbReference type="Pfam" id="PF00300">
    <property type="entry name" value="His_Phos_1"/>
    <property type="match status" value="1"/>
</dbReference>
<feature type="active site" description="Tele-phosphohistidine intermediate" evidence="6">
    <location>
        <position position="174"/>
    </location>
</feature>
<keyword evidence="3" id="KW-0067">ATP-binding</keyword>
<feature type="binding site" evidence="7">
    <location>
        <position position="228"/>
    </location>
    <ligand>
        <name>substrate</name>
    </ligand>
</feature>
<feature type="binding site" evidence="7">
    <location>
        <begin position="173"/>
        <end position="180"/>
    </location>
    <ligand>
        <name>substrate</name>
    </ligand>
</feature>
<dbReference type="GO" id="GO:0004822">
    <property type="term" value="F:isoleucine-tRNA ligase activity"/>
    <property type="evidence" value="ECO:0007669"/>
    <property type="project" value="InterPro"/>
</dbReference>
<dbReference type="Pfam" id="PF00133">
    <property type="entry name" value="tRNA-synt_1"/>
    <property type="match status" value="1"/>
</dbReference>
<dbReference type="PROSITE" id="PS00175">
    <property type="entry name" value="PG_MUTASE"/>
    <property type="match status" value="1"/>
</dbReference>
<evidence type="ECO:0000256" key="3">
    <source>
        <dbReference type="ARBA" id="ARBA00022840"/>
    </source>
</evidence>
<keyword evidence="4" id="KW-0648">Protein biosynthesis</keyword>
<dbReference type="SUPFAM" id="SSF53254">
    <property type="entry name" value="Phosphoglycerate mutase-like"/>
    <property type="match status" value="1"/>
</dbReference>
<dbReference type="PANTHER" id="PTHR42780:SF1">
    <property type="entry name" value="ISOLEUCINE--TRNA LIGASE, CYTOPLASMIC"/>
    <property type="match status" value="1"/>
</dbReference>
<dbReference type="GO" id="GO:0006428">
    <property type="term" value="P:isoleucyl-tRNA aminoacylation"/>
    <property type="evidence" value="ECO:0007669"/>
    <property type="project" value="TreeGrafter"/>
</dbReference>
<dbReference type="Gene3D" id="3.40.50.1240">
    <property type="entry name" value="Phosphoglycerate mutase-like"/>
    <property type="match status" value="1"/>
</dbReference>
<dbReference type="AlphaFoldDB" id="A0A2M6W116"/>
<name>A0A2M6W116_9BACT</name>
<reference evidence="10" key="1">
    <citation type="submission" date="2017-09" db="EMBL/GenBank/DDBJ databases">
        <title>Depth-based differentiation of microbial function through sediment-hosted aquifers and enrichment of novel symbionts in the deep terrestrial subsurface.</title>
        <authorList>
            <person name="Probst A.J."/>
            <person name="Ladd B."/>
            <person name="Jarett J.K."/>
            <person name="Geller-Mcgrath D.E."/>
            <person name="Sieber C.M.K."/>
            <person name="Emerson J.B."/>
            <person name="Anantharaman K."/>
            <person name="Thomas B.C."/>
            <person name="Malmstrom R."/>
            <person name="Stieglmeier M."/>
            <person name="Klingl A."/>
            <person name="Woyke T."/>
            <person name="Ryan C.M."/>
            <person name="Banfield J.F."/>
        </authorList>
    </citation>
    <scope>NUCLEOTIDE SEQUENCE [LARGE SCALE GENOMIC DNA]</scope>
</reference>
<feature type="active site" description="Proton donor/acceptor" evidence="6">
    <location>
        <position position="253"/>
    </location>
</feature>
<dbReference type="InterPro" id="IPR001345">
    <property type="entry name" value="PG/BPGM_mutase_AS"/>
</dbReference>
<comment type="caution">
    <text evidence="9">The sequence shown here is derived from an EMBL/GenBank/DDBJ whole genome shotgun (WGS) entry which is preliminary data.</text>
</comment>
<keyword evidence="2" id="KW-0547">Nucleotide-binding</keyword>
<dbReference type="Proteomes" id="UP000229362">
    <property type="component" value="Unassembled WGS sequence"/>
</dbReference>
<evidence type="ECO:0000256" key="2">
    <source>
        <dbReference type="ARBA" id="ARBA00022741"/>
    </source>
</evidence>
<dbReference type="InterPro" id="IPR023586">
    <property type="entry name" value="Ile-tRNA-ligase_type2"/>
</dbReference>
<dbReference type="CDD" id="cd07067">
    <property type="entry name" value="HP_PGM_like"/>
    <property type="match status" value="1"/>
</dbReference>
<keyword evidence="1" id="KW-0436">Ligase</keyword>
<protein>
    <recommendedName>
        <fullName evidence="8">Aminoacyl-tRNA synthetase class Ia domain-containing protein</fullName>
    </recommendedName>
</protein>
<dbReference type="InterPro" id="IPR009008">
    <property type="entry name" value="Val/Leu/Ile-tRNA-synth_edit"/>
</dbReference>
<feature type="non-terminal residue" evidence="9">
    <location>
        <position position="400"/>
    </location>
</feature>
<keyword evidence="5" id="KW-0030">Aminoacyl-tRNA synthetase</keyword>
<dbReference type="InterPro" id="IPR002300">
    <property type="entry name" value="aa-tRNA-synth_Ia"/>
</dbReference>
<evidence type="ECO:0000313" key="9">
    <source>
        <dbReference type="EMBL" id="PIT86425.1"/>
    </source>
</evidence>
<feature type="domain" description="Aminoacyl-tRNA synthetase class Ia" evidence="8">
    <location>
        <begin position="21"/>
        <end position="167"/>
    </location>
</feature>
<evidence type="ECO:0000256" key="6">
    <source>
        <dbReference type="PIRSR" id="PIRSR613078-1"/>
    </source>
</evidence>
<dbReference type="EMBL" id="PFBZ01000141">
    <property type="protein sequence ID" value="PIT86425.1"/>
    <property type="molecule type" value="Genomic_DNA"/>
</dbReference>
<dbReference type="SUPFAM" id="SSF52374">
    <property type="entry name" value="Nucleotidylyl transferase"/>
    <property type="match status" value="1"/>
</dbReference>
<evidence type="ECO:0000259" key="8">
    <source>
        <dbReference type="Pfam" id="PF00133"/>
    </source>
</evidence>
<dbReference type="InterPro" id="IPR029033">
    <property type="entry name" value="His_PPase_superfam"/>
</dbReference>
<gene>
    <name evidence="9" type="ORF">COU33_03250</name>
</gene>
<dbReference type="GO" id="GO:0005524">
    <property type="term" value="F:ATP binding"/>
    <property type="evidence" value="ECO:0007669"/>
    <property type="project" value="UniProtKB-KW"/>
</dbReference>